<dbReference type="PANTHER" id="PTHR10887">
    <property type="entry name" value="DNA2/NAM7 HELICASE FAMILY"/>
    <property type="match status" value="1"/>
</dbReference>
<dbReference type="InterPro" id="IPR045055">
    <property type="entry name" value="DNA2/NAM7-like"/>
</dbReference>
<dbReference type="Gene3D" id="3.40.50.300">
    <property type="entry name" value="P-loop containing nucleotide triphosphate hydrolases"/>
    <property type="match status" value="1"/>
</dbReference>
<feature type="domain" description="DNA2/NAM7 helicase-like C-terminal" evidence="1">
    <location>
        <begin position="16"/>
        <end position="65"/>
    </location>
</feature>
<reference evidence="2 3" key="1">
    <citation type="submission" date="2014-06" db="EMBL/GenBank/DDBJ databases">
        <title>Evolutionary Origins and Diversification of the Mycorrhizal Mutualists.</title>
        <authorList>
            <consortium name="DOE Joint Genome Institute"/>
            <consortium name="Mycorrhizal Genomics Consortium"/>
            <person name="Kohler A."/>
            <person name="Kuo A."/>
            <person name="Nagy L.G."/>
            <person name="Floudas D."/>
            <person name="Copeland A."/>
            <person name="Barry K.W."/>
            <person name="Cichocki N."/>
            <person name="Veneault-Fourrey C."/>
            <person name="LaButti K."/>
            <person name="Lindquist E.A."/>
            <person name="Lipzen A."/>
            <person name="Lundell T."/>
            <person name="Morin E."/>
            <person name="Murat C."/>
            <person name="Riley R."/>
            <person name="Ohm R."/>
            <person name="Sun H."/>
            <person name="Tunlid A."/>
            <person name="Henrissat B."/>
            <person name="Grigoriev I.V."/>
            <person name="Hibbett D.S."/>
            <person name="Martin F."/>
        </authorList>
    </citation>
    <scope>NUCLEOTIDE SEQUENCE [LARGE SCALE GENOMIC DNA]</scope>
    <source>
        <strain evidence="2 3">FD-325 SS-3</strain>
    </source>
</reference>
<name>A0A0C9SRT7_PLICR</name>
<accession>A0A0C9SRT7</accession>
<sequence>MESSLKSADLPAEDKCFNVDSFQGNEDEHIVISCVRHAKLGFLQNIRRTNVMLSRCKKTMIICTSRAFVNGPARSSLLGELAQHLGPKAWLSVEDVKAGRF</sequence>
<organism evidence="2 3">
    <name type="scientific">Plicaturopsis crispa FD-325 SS-3</name>
    <dbReference type="NCBI Taxonomy" id="944288"/>
    <lineage>
        <taxon>Eukaryota</taxon>
        <taxon>Fungi</taxon>
        <taxon>Dikarya</taxon>
        <taxon>Basidiomycota</taxon>
        <taxon>Agaricomycotina</taxon>
        <taxon>Agaricomycetes</taxon>
        <taxon>Agaricomycetidae</taxon>
        <taxon>Amylocorticiales</taxon>
        <taxon>Amylocorticiaceae</taxon>
        <taxon>Plicatura</taxon>
        <taxon>Plicaturopsis crispa</taxon>
    </lineage>
</organism>
<evidence type="ECO:0000313" key="2">
    <source>
        <dbReference type="EMBL" id="KII85037.1"/>
    </source>
</evidence>
<dbReference type="GO" id="GO:0016604">
    <property type="term" value="C:nuclear body"/>
    <property type="evidence" value="ECO:0007669"/>
    <property type="project" value="TreeGrafter"/>
</dbReference>
<dbReference type="AlphaFoldDB" id="A0A0C9SRT7"/>
<dbReference type="EMBL" id="KN832568">
    <property type="protein sequence ID" value="KII85037.1"/>
    <property type="molecule type" value="Genomic_DNA"/>
</dbReference>
<dbReference type="Pfam" id="PF13087">
    <property type="entry name" value="AAA_12"/>
    <property type="match status" value="1"/>
</dbReference>
<dbReference type="GO" id="GO:0006369">
    <property type="term" value="P:termination of RNA polymerase II transcription"/>
    <property type="evidence" value="ECO:0007669"/>
    <property type="project" value="TreeGrafter"/>
</dbReference>
<evidence type="ECO:0000259" key="1">
    <source>
        <dbReference type="Pfam" id="PF13087"/>
    </source>
</evidence>
<dbReference type="HOGENOM" id="CLU_163762_0_0_1"/>
<dbReference type="OrthoDB" id="6513042at2759"/>
<dbReference type="GO" id="GO:0001147">
    <property type="term" value="F:transcription termination site sequence-specific DNA binding"/>
    <property type="evidence" value="ECO:0007669"/>
    <property type="project" value="TreeGrafter"/>
</dbReference>
<evidence type="ECO:0000313" key="3">
    <source>
        <dbReference type="Proteomes" id="UP000053263"/>
    </source>
</evidence>
<gene>
    <name evidence="2" type="ORF">PLICRDRAFT_329463</name>
</gene>
<dbReference type="InterPro" id="IPR041679">
    <property type="entry name" value="DNA2/NAM7-like_C"/>
</dbReference>
<keyword evidence="3" id="KW-1185">Reference proteome</keyword>
<dbReference type="Proteomes" id="UP000053263">
    <property type="component" value="Unassembled WGS sequence"/>
</dbReference>
<proteinExistence type="predicted"/>
<protein>
    <recommendedName>
        <fullName evidence="1">DNA2/NAM7 helicase-like C-terminal domain-containing protein</fullName>
    </recommendedName>
</protein>
<dbReference type="InterPro" id="IPR027417">
    <property type="entry name" value="P-loop_NTPase"/>
</dbReference>
<dbReference type="PANTHER" id="PTHR10887:SF495">
    <property type="entry name" value="HELICASE SENATAXIN ISOFORM X1-RELATED"/>
    <property type="match status" value="1"/>
</dbReference>